<dbReference type="EMBL" id="VXIS01000326">
    <property type="protein sequence ID" value="KAA8894610.1"/>
    <property type="molecule type" value="Genomic_DNA"/>
</dbReference>
<dbReference type="InParanoid" id="A0A5J5EGU6"/>
<accession>A0A5J5EGU6</accession>
<feature type="non-terminal residue" evidence="2">
    <location>
        <position position="1"/>
    </location>
</feature>
<evidence type="ECO:0000313" key="3">
    <source>
        <dbReference type="Proteomes" id="UP000326924"/>
    </source>
</evidence>
<dbReference type="Proteomes" id="UP000326924">
    <property type="component" value="Unassembled WGS sequence"/>
</dbReference>
<feature type="compositionally biased region" description="Basic and acidic residues" evidence="1">
    <location>
        <begin position="223"/>
        <end position="237"/>
    </location>
</feature>
<evidence type="ECO:0000313" key="2">
    <source>
        <dbReference type="EMBL" id="KAA8894610.1"/>
    </source>
</evidence>
<evidence type="ECO:0000256" key="1">
    <source>
        <dbReference type="SAM" id="MobiDB-lite"/>
    </source>
</evidence>
<reference evidence="2 3" key="1">
    <citation type="submission" date="2019-09" db="EMBL/GenBank/DDBJ databases">
        <title>Draft genome of the ectomycorrhizal ascomycete Sphaerosporella brunnea.</title>
        <authorList>
            <consortium name="DOE Joint Genome Institute"/>
            <person name="Benucci G.M."/>
            <person name="Marozzi G."/>
            <person name="Antonielli L."/>
            <person name="Sanchez S."/>
            <person name="Marco P."/>
            <person name="Wang X."/>
            <person name="Falini L.B."/>
            <person name="Barry K."/>
            <person name="Haridas S."/>
            <person name="Lipzen A."/>
            <person name="Labutti K."/>
            <person name="Grigoriev I.V."/>
            <person name="Murat C."/>
            <person name="Martin F."/>
            <person name="Albertini E."/>
            <person name="Donnini D."/>
            <person name="Bonito G."/>
        </authorList>
    </citation>
    <scope>NUCLEOTIDE SEQUENCE [LARGE SCALE GENOMIC DNA]</scope>
    <source>
        <strain evidence="2 3">Sb_GMNB300</strain>
    </source>
</reference>
<protein>
    <submittedName>
        <fullName evidence="2">Uncharacterized protein</fullName>
    </submittedName>
</protein>
<comment type="caution">
    <text evidence="2">The sequence shown here is derived from an EMBL/GenBank/DDBJ whole genome shotgun (WGS) entry which is preliminary data.</text>
</comment>
<dbReference type="AlphaFoldDB" id="A0A5J5EGU6"/>
<proteinExistence type="predicted"/>
<keyword evidence="3" id="KW-1185">Reference proteome</keyword>
<name>A0A5J5EGU6_9PEZI</name>
<feature type="region of interest" description="Disordered" evidence="1">
    <location>
        <begin position="199"/>
        <end position="238"/>
    </location>
</feature>
<organism evidence="2 3">
    <name type="scientific">Sphaerosporella brunnea</name>
    <dbReference type="NCBI Taxonomy" id="1250544"/>
    <lineage>
        <taxon>Eukaryota</taxon>
        <taxon>Fungi</taxon>
        <taxon>Dikarya</taxon>
        <taxon>Ascomycota</taxon>
        <taxon>Pezizomycotina</taxon>
        <taxon>Pezizomycetes</taxon>
        <taxon>Pezizales</taxon>
        <taxon>Pyronemataceae</taxon>
        <taxon>Sphaerosporella</taxon>
    </lineage>
</organism>
<sequence>PRSSNHPPHPSLPTIAAARRLHPHLHPPSIISFTSPPLSNHITLPMDIQPVPIPTTDGDGAVSNVHEARDQMLLDAYNEIRRDVPHDDNLQEPPTPSAATRIKAMIEKMFVAIARGAAKVFGFGKVTATDNQNIARNEVKAITPVVLFAPPIDQQQPDPVTIEDPTPDLPMVVLFPAPEEQNLETSGNEQLELATHENPEPATAGVTDPATDSATDPGTRPSGEVRRDPKVVNEPHRLHPTWTPRLTEIHDDDLPLTILRERIQREASLNRCLSWRHHRPITTGKVTVVKDYSGQLYFCVQADEKVEYVPIRWEPLPVIASPFLIEMKLQLVSMPANSIFDIDIRFRLDLLLTVWVAVRHLRQWCEFVGNAEFCVSIATSGIVLFCLAVKFEGWLLWSNKV</sequence>
<gene>
    <name evidence="2" type="ORF">FN846DRAFT_999632</name>
</gene>